<dbReference type="Gene3D" id="6.10.250.2000">
    <property type="match status" value="1"/>
</dbReference>
<dbReference type="GO" id="GO:0044545">
    <property type="term" value="C:NSL complex"/>
    <property type="evidence" value="ECO:0007669"/>
    <property type="project" value="TreeGrafter"/>
</dbReference>
<dbReference type="PROSITE" id="PS52052">
    <property type="entry name" value="PEHE"/>
    <property type="match status" value="1"/>
</dbReference>
<feature type="compositionally biased region" description="Basic residues" evidence="1">
    <location>
        <begin position="191"/>
        <end position="203"/>
    </location>
</feature>
<dbReference type="InterPro" id="IPR029332">
    <property type="entry name" value="PEHE_dom"/>
</dbReference>
<name>T1JNS1_STRMM</name>
<dbReference type="SMART" id="SM01300">
    <property type="entry name" value="PEHE"/>
    <property type="match status" value="1"/>
</dbReference>
<feature type="compositionally biased region" description="Basic residues" evidence="1">
    <location>
        <begin position="81"/>
        <end position="92"/>
    </location>
</feature>
<evidence type="ECO:0000256" key="1">
    <source>
        <dbReference type="SAM" id="MobiDB-lite"/>
    </source>
</evidence>
<dbReference type="PhylomeDB" id="T1JNS1"/>
<dbReference type="eggNOG" id="ENOG502SA8P">
    <property type="taxonomic scope" value="Eukaryota"/>
</dbReference>
<dbReference type="HOGENOM" id="CLU_683943_0_0_1"/>
<feature type="compositionally biased region" description="Low complexity" evidence="1">
    <location>
        <begin position="50"/>
        <end position="68"/>
    </location>
</feature>
<feature type="compositionally biased region" description="Low complexity" evidence="1">
    <location>
        <begin position="339"/>
        <end position="369"/>
    </location>
</feature>
<dbReference type="AlphaFoldDB" id="T1JNS1"/>
<feature type="region of interest" description="Disordered" evidence="1">
    <location>
        <begin position="303"/>
        <end position="403"/>
    </location>
</feature>
<organism evidence="3 4">
    <name type="scientific">Strigamia maritima</name>
    <name type="common">European centipede</name>
    <name type="synonym">Geophilus maritimus</name>
    <dbReference type="NCBI Taxonomy" id="126957"/>
    <lineage>
        <taxon>Eukaryota</taxon>
        <taxon>Metazoa</taxon>
        <taxon>Ecdysozoa</taxon>
        <taxon>Arthropoda</taxon>
        <taxon>Myriapoda</taxon>
        <taxon>Chilopoda</taxon>
        <taxon>Pleurostigmophora</taxon>
        <taxon>Geophilomorpha</taxon>
        <taxon>Linotaeniidae</taxon>
        <taxon>Strigamia</taxon>
    </lineage>
</organism>
<dbReference type="PANTHER" id="PTHR22443:SF18">
    <property type="entry name" value="NON-SPECIFIC LETHAL 1, ISOFORM M"/>
    <property type="match status" value="1"/>
</dbReference>
<feature type="compositionally biased region" description="Pro residues" evidence="1">
    <location>
        <begin position="327"/>
        <end position="338"/>
    </location>
</feature>
<feature type="domain" description="PEHE" evidence="2">
    <location>
        <begin position="125"/>
        <end position="289"/>
    </location>
</feature>
<reference evidence="4" key="1">
    <citation type="submission" date="2011-05" db="EMBL/GenBank/DDBJ databases">
        <authorList>
            <person name="Richards S.R."/>
            <person name="Qu J."/>
            <person name="Jiang H."/>
            <person name="Jhangiani S.N."/>
            <person name="Agravi P."/>
            <person name="Goodspeed R."/>
            <person name="Gross S."/>
            <person name="Mandapat C."/>
            <person name="Jackson L."/>
            <person name="Mathew T."/>
            <person name="Pu L."/>
            <person name="Thornton R."/>
            <person name="Saada N."/>
            <person name="Wilczek-Boney K.B."/>
            <person name="Lee S."/>
            <person name="Kovar C."/>
            <person name="Wu Y."/>
            <person name="Scherer S.E."/>
            <person name="Worley K.C."/>
            <person name="Muzny D.M."/>
            <person name="Gibbs R."/>
        </authorList>
    </citation>
    <scope>NUCLEOTIDE SEQUENCE</scope>
    <source>
        <strain evidence="4">Brora</strain>
    </source>
</reference>
<dbReference type="Proteomes" id="UP000014500">
    <property type="component" value="Unassembled WGS sequence"/>
</dbReference>
<protein>
    <recommendedName>
        <fullName evidence="2">PEHE domain-containing protein</fullName>
    </recommendedName>
</protein>
<feature type="region of interest" description="Disordered" evidence="1">
    <location>
        <begin position="190"/>
        <end position="275"/>
    </location>
</feature>
<dbReference type="InterPro" id="IPR026180">
    <property type="entry name" value="NSL1"/>
</dbReference>
<dbReference type="GO" id="GO:0035035">
    <property type="term" value="F:histone acetyltransferase binding"/>
    <property type="evidence" value="ECO:0007669"/>
    <property type="project" value="TreeGrafter"/>
</dbReference>
<dbReference type="EnsemblMetazoa" id="SMAR015500-RA">
    <property type="protein sequence ID" value="SMAR015500-PA"/>
    <property type="gene ID" value="SMAR015500"/>
</dbReference>
<dbReference type="OMA" id="SERYNHR"/>
<feature type="compositionally biased region" description="Basic and acidic residues" evidence="1">
    <location>
        <begin position="265"/>
        <end position="275"/>
    </location>
</feature>
<reference evidence="3" key="2">
    <citation type="submission" date="2015-02" db="UniProtKB">
        <authorList>
            <consortium name="EnsemblMetazoa"/>
        </authorList>
    </citation>
    <scope>IDENTIFICATION</scope>
</reference>
<dbReference type="STRING" id="126957.T1JNS1"/>
<dbReference type="EMBL" id="JH431714">
    <property type="status" value="NOT_ANNOTATED_CDS"/>
    <property type="molecule type" value="Genomic_DNA"/>
</dbReference>
<accession>T1JNS1</accession>
<evidence type="ECO:0000313" key="3">
    <source>
        <dbReference type="EnsemblMetazoa" id="SMAR015500-PA"/>
    </source>
</evidence>
<dbReference type="Pfam" id="PF15275">
    <property type="entry name" value="PEHE"/>
    <property type="match status" value="1"/>
</dbReference>
<evidence type="ECO:0000259" key="2">
    <source>
        <dbReference type="PROSITE" id="PS52052"/>
    </source>
</evidence>
<keyword evidence="4" id="KW-1185">Reference proteome</keyword>
<feature type="compositionally biased region" description="Basic and acidic residues" evidence="1">
    <location>
        <begin position="1"/>
        <end position="10"/>
    </location>
</feature>
<dbReference type="PANTHER" id="PTHR22443">
    <property type="entry name" value="NON-SPECIFIC LETHAL 1, ISOFORM M"/>
    <property type="match status" value="1"/>
</dbReference>
<evidence type="ECO:0000313" key="4">
    <source>
        <dbReference type="Proteomes" id="UP000014500"/>
    </source>
</evidence>
<sequence length="403" mass="44500">MKKKLNGEKRPRGRSGSLPLNKVGRGDRIQKKRAFSHMSLAMKKQRERNLSGSSGSSSKPVSPVPSLGDNSMGSSIDHKEHPRKSTTVHDLIRRRRGESAYDINNIVIPYSMAAATRVERLQYKEILTPKWRLAEEVEKEEPAVVVPKDNGLVAVKSEDEPLEDLSDEIFDVRHTKCEREEKKRYMGFVKTPHHLGGRGRPRNMRADSRCDSSGANTPDPMSPYPPEQHESPITTPPSTPAPFAAIEGAAEGLINSARRRTTSLTRRDRSVEEFRCVSPEIDEDPVSPWDKRTFPLDDLEVDEMVKICMQTPPGSPPRRRSSTEDPALPPPPPPPPPQVQAEQQQQPPLVAAVVAASRPATPTSSSSTSIVGDDPNDPEWTVSAMGAAERGPRPGIVIKLAKR</sequence>
<feature type="region of interest" description="Disordered" evidence="1">
    <location>
        <begin position="1"/>
        <end position="92"/>
    </location>
</feature>
<proteinExistence type="predicted"/>